<evidence type="ECO:0000256" key="2">
    <source>
        <dbReference type="ARBA" id="ARBA00023015"/>
    </source>
</evidence>
<sequence length="716" mass="82226">MGRGNKEKSKNPIKLSKKKKKKNFGGSNKGEDNDIVNSEINEQTMDLLDENNEPSEGEGTMPSIVTTFTNNDNIAVTNGASQNKPHDGTRENISNDYAVSKINEGEVEYAEHSTNILSVTQNDNSVSDYLSLNQAHQANLMNPKNEKNRENSNERGKKYYLSKKEKIGRKEGSSTDSHNDDASKKNECCDGENKIKKDALQVSCINVNCRKEFLNISNNDENLHPSRKDKEENKDIDEEETQKGKLELKKKKKKNSIEDTKQQDCEKIKGESDYTETNADNAIEKKSKKNVKMNEHMTKLNFKKGCNSIEFNTTVDHAEKEKQLYTGTNNMFQNVFTPESSNGSKGSTTDECNKCSEEEAKSCTTSTRGDITSKDYITSFCHNRWENQQENENNNQEKQREMIKDSRQKKKVNNSPCVNSIGISKGYKSYDHEDNPRGGGQPDPYLSDYRERALAADDDDTNNDRENDDDENSRTPVDKKKPCSSDEEKIPLDELLYETTERAKRYNRTNYGLMGILKVIRKKDPELNILALGTDLTTLGLNLNSPDFLFTSLTSPICDDPTYKEDYFLKPNSYLNTRFQIRLSLLLKLQTETLFYIFYNLPRDILQAYAASELYLRKWTYHMNYKKWFIPRNFFNHNSLENCSSWIYFDPITWSKKTYEDFLTIKDMMNIEDVTKCIERIIKLQSSYKYSTTPLHCKNANPDNSSSPQGGINRGF</sequence>
<keyword evidence="7" id="KW-1185">Reference proteome</keyword>
<feature type="domain" description="NOT2/NOT3/NOT5 C-terminal" evidence="5">
    <location>
        <begin position="555"/>
        <end position="663"/>
    </location>
</feature>
<dbReference type="EMBL" id="BDQF01000010">
    <property type="protein sequence ID" value="GAW81056.1"/>
    <property type="molecule type" value="Genomic_DNA"/>
</dbReference>
<dbReference type="Proteomes" id="UP000195521">
    <property type="component" value="Unassembled WGS sequence"/>
</dbReference>
<dbReference type="GeneID" id="39747774"/>
<accession>A0A1Y1JEX5</accession>
<evidence type="ECO:0000256" key="3">
    <source>
        <dbReference type="ARBA" id="ARBA00023163"/>
    </source>
</evidence>
<keyword evidence="2" id="KW-0805">Transcription regulation</keyword>
<evidence type="ECO:0000259" key="5">
    <source>
        <dbReference type="Pfam" id="PF04153"/>
    </source>
</evidence>
<evidence type="ECO:0000313" key="7">
    <source>
        <dbReference type="Proteomes" id="UP000195521"/>
    </source>
</evidence>
<dbReference type="PANTHER" id="PTHR23326">
    <property type="entry name" value="CCR4 NOT-RELATED"/>
    <property type="match status" value="1"/>
</dbReference>
<name>A0A1Y1JEX5_PLAGO</name>
<keyword evidence="3" id="KW-0804">Transcription</keyword>
<dbReference type="GO" id="GO:0030015">
    <property type="term" value="C:CCR4-NOT core complex"/>
    <property type="evidence" value="ECO:0007669"/>
    <property type="project" value="InterPro"/>
</dbReference>
<feature type="region of interest" description="Disordered" evidence="4">
    <location>
        <begin position="1"/>
        <end position="66"/>
    </location>
</feature>
<feature type="compositionally biased region" description="Polar residues" evidence="4">
    <location>
        <begin position="35"/>
        <end position="44"/>
    </location>
</feature>
<comment type="similarity">
    <text evidence="1">Belongs to the CNOT2/3/5 family.</text>
</comment>
<dbReference type="OrthoDB" id="25391at2759"/>
<feature type="region of interest" description="Disordered" evidence="4">
    <location>
        <begin position="138"/>
        <end position="188"/>
    </location>
</feature>
<feature type="region of interest" description="Disordered" evidence="4">
    <location>
        <begin position="218"/>
        <end position="242"/>
    </location>
</feature>
<feature type="compositionally biased region" description="Basic and acidic residues" evidence="4">
    <location>
        <begin position="221"/>
        <end position="233"/>
    </location>
</feature>
<evidence type="ECO:0000256" key="4">
    <source>
        <dbReference type="SAM" id="MobiDB-lite"/>
    </source>
</evidence>
<proteinExistence type="inferred from homology"/>
<feature type="compositionally biased region" description="Acidic residues" evidence="4">
    <location>
        <begin position="456"/>
        <end position="471"/>
    </location>
</feature>
<dbReference type="Gene3D" id="2.30.30.1020">
    <property type="entry name" value="CCR4-NOT complex subunit 2/3/5, C-terminal domain"/>
    <property type="match status" value="1"/>
</dbReference>
<dbReference type="OMA" id="RAKKYNR"/>
<feature type="compositionally biased region" description="Polar residues" evidence="4">
    <location>
        <begin position="413"/>
        <end position="422"/>
    </location>
</feature>
<organism evidence="6 7">
    <name type="scientific">Plasmodium gonderi</name>
    <dbReference type="NCBI Taxonomy" id="77519"/>
    <lineage>
        <taxon>Eukaryota</taxon>
        <taxon>Sar</taxon>
        <taxon>Alveolata</taxon>
        <taxon>Apicomplexa</taxon>
        <taxon>Aconoidasida</taxon>
        <taxon>Haemosporida</taxon>
        <taxon>Plasmodiidae</taxon>
        <taxon>Plasmodium</taxon>
        <taxon>Plasmodium (Plasmodium)</taxon>
    </lineage>
</organism>
<feature type="compositionally biased region" description="Basic and acidic residues" evidence="4">
    <location>
        <begin position="1"/>
        <end position="10"/>
    </location>
</feature>
<feature type="compositionally biased region" description="Basic and acidic residues" evidence="4">
    <location>
        <begin position="395"/>
        <end position="406"/>
    </location>
</feature>
<evidence type="ECO:0000256" key="1">
    <source>
        <dbReference type="ARBA" id="ARBA00007682"/>
    </source>
</evidence>
<dbReference type="InterPro" id="IPR007282">
    <property type="entry name" value="NOT2/3/5_C"/>
</dbReference>
<gene>
    <name evidence="6" type="ORF">PGO_092560</name>
</gene>
<feature type="compositionally biased region" description="Basic and acidic residues" evidence="4">
    <location>
        <begin position="144"/>
        <end position="188"/>
    </location>
</feature>
<reference evidence="7" key="1">
    <citation type="submission" date="2017-04" db="EMBL/GenBank/DDBJ databases">
        <title>Plasmodium gonderi genome.</title>
        <authorList>
            <person name="Arisue N."/>
            <person name="Honma H."/>
            <person name="Kawai S."/>
            <person name="Tougan T."/>
            <person name="Tanabe K."/>
            <person name="Horii T."/>
        </authorList>
    </citation>
    <scope>NUCLEOTIDE SEQUENCE [LARGE SCALE GENOMIC DNA]</scope>
    <source>
        <strain evidence="7">ATCC 30045</strain>
    </source>
</reference>
<feature type="compositionally biased region" description="Acidic residues" evidence="4">
    <location>
        <begin position="47"/>
        <end position="56"/>
    </location>
</feature>
<dbReference type="InterPro" id="IPR040168">
    <property type="entry name" value="Not2/3/5"/>
</dbReference>
<feature type="compositionally biased region" description="Basic and acidic residues" evidence="4">
    <location>
        <begin position="472"/>
        <end position="486"/>
    </location>
</feature>
<dbReference type="RefSeq" id="XP_028543645.1">
    <property type="nucleotide sequence ID" value="XM_028687844.1"/>
</dbReference>
<protein>
    <recommendedName>
        <fullName evidence="5">NOT2/NOT3/NOT5 C-terminal domain-containing protein</fullName>
    </recommendedName>
</protein>
<dbReference type="Pfam" id="PF04153">
    <property type="entry name" value="NOT2_3_5_C"/>
    <property type="match status" value="1"/>
</dbReference>
<evidence type="ECO:0000313" key="6">
    <source>
        <dbReference type="EMBL" id="GAW81056.1"/>
    </source>
</evidence>
<feature type="region of interest" description="Disordered" evidence="4">
    <location>
        <begin position="387"/>
        <end position="486"/>
    </location>
</feature>
<comment type="caution">
    <text evidence="6">The sequence shown here is derived from an EMBL/GenBank/DDBJ whole genome shotgun (WGS) entry which is preliminary data.</text>
</comment>
<dbReference type="InterPro" id="IPR038635">
    <property type="entry name" value="CCR4-NOT_su2/3/5_C_sf"/>
</dbReference>
<dbReference type="AlphaFoldDB" id="A0A1Y1JEX5"/>
<dbReference type="GO" id="GO:0006355">
    <property type="term" value="P:regulation of DNA-templated transcription"/>
    <property type="evidence" value="ECO:0007669"/>
    <property type="project" value="InterPro"/>
</dbReference>